<keyword evidence="8" id="KW-1185">Reference proteome</keyword>
<dbReference type="SMART" id="SM00355">
    <property type="entry name" value="ZnF_C2H2"/>
    <property type="match status" value="16"/>
</dbReference>
<keyword evidence="3" id="KW-0863">Zinc-finger</keyword>
<dbReference type="InterPro" id="IPR013087">
    <property type="entry name" value="Znf_C2H2_type"/>
</dbReference>
<evidence type="ECO:0000256" key="5">
    <source>
        <dbReference type="SAM" id="MobiDB-lite"/>
    </source>
</evidence>
<evidence type="ECO:0000256" key="1">
    <source>
        <dbReference type="ARBA" id="ARBA00022723"/>
    </source>
</evidence>
<dbReference type="VEuPathDB" id="VectorBase:SCAU010860"/>
<name>A0A1I8PT28_STOCA</name>
<dbReference type="GO" id="GO:0008270">
    <property type="term" value="F:zinc ion binding"/>
    <property type="evidence" value="ECO:0007669"/>
    <property type="project" value="UniProtKB-KW"/>
</dbReference>
<accession>A0A1I8PT28</accession>
<feature type="domain" description="C2H2-type" evidence="6">
    <location>
        <begin position="877"/>
        <end position="898"/>
    </location>
</feature>
<feature type="domain" description="C2H2-type" evidence="6">
    <location>
        <begin position="243"/>
        <end position="266"/>
    </location>
</feature>
<dbReference type="PANTHER" id="PTHR24379">
    <property type="entry name" value="KRAB AND ZINC FINGER DOMAIN-CONTAINING"/>
    <property type="match status" value="1"/>
</dbReference>
<evidence type="ECO:0000256" key="2">
    <source>
        <dbReference type="ARBA" id="ARBA00022737"/>
    </source>
</evidence>
<feature type="domain" description="C2H2-type" evidence="6">
    <location>
        <begin position="432"/>
        <end position="453"/>
    </location>
</feature>
<dbReference type="SUPFAM" id="SSF57667">
    <property type="entry name" value="beta-beta-alpha zinc fingers"/>
    <property type="match status" value="1"/>
</dbReference>
<dbReference type="Gene3D" id="3.30.160.60">
    <property type="entry name" value="Classic Zinc Finger"/>
    <property type="match status" value="2"/>
</dbReference>
<evidence type="ECO:0000256" key="4">
    <source>
        <dbReference type="ARBA" id="ARBA00022833"/>
    </source>
</evidence>
<keyword evidence="4" id="KW-0862">Zinc</keyword>
<evidence type="ECO:0000313" key="7">
    <source>
        <dbReference type="EnsemblMetazoa" id="SCAU010860-PA"/>
    </source>
</evidence>
<dbReference type="InterPro" id="IPR036236">
    <property type="entry name" value="Znf_C2H2_sf"/>
</dbReference>
<dbReference type="PROSITE" id="PS00028">
    <property type="entry name" value="ZINC_FINGER_C2H2_1"/>
    <property type="match status" value="5"/>
</dbReference>
<organism evidence="7 8">
    <name type="scientific">Stomoxys calcitrans</name>
    <name type="common">Stable fly</name>
    <name type="synonym">Conops calcitrans</name>
    <dbReference type="NCBI Taxonomy" id="35570"/>
    <lineage>
        <taxon>Eukaryota</taxon>
        <taxon>Metazoa</taxon>
        <taxon>Ecdysozoa</taxon>
        <taxon>Arthropoda</taxon>
        <taxon>Hexapoda</taxon>
        <taxon>Insecta</taxon>
        <taxon>Pterygota</taxon>
        <taxon>Neoptera</taxon>
        <taxon>Endopterygota</taxon>
        <taxon>Diptera</taxon>
        <taxon>Brachycera</taxon>
        <taxon>Muscomorpha</taxon>
        <taxon>Muscoidea</taxon>
        <taxon>Muscidae</taxon>
        <taxon>Stomoxys</taxon>
    </lineage>
</organism>
<keyword evidence="2" id="KW-0677">Repeat</keyword>
<reference evidence="7" key="1">
    <citation type="submission" date="2020-05" db="UniProtKB">
        <authorList>
            <consortium name="EnsemblMetazoa"/>
        </authorList>
    </citation>
    <scope>IDENTIFICATION</scope>
    <source>
        <strain evidence="7">USDA</strain>
    </source>
</reference>
<dbReference type="OrthoDB" id="7932682at2759"/>
<protein>
    <recommendedName>
        <fullName evidence="6">C2H2-type domain-containing protein</fullName>
    </recommendedName>
</protein>
<keyword evidence="1" id="KW-0479">Metal-binding</keyword>
<sequence length="953" mass="111755">MDFQIKEESFDAEEDYNAYHSETIIKKEEPMVEEDLEYESFPEYQVEGYSIHFLDERNDSNANDQFYDYGDDYEDEYMYDDDALFDAESFCPSEQSKEVVNHNNSRKSGHFFRKRRKASAIHRQLEHLLSHSRVRIICPVCQLRCKSLSQWARHLSANHFDYTEELKSYFNYSSLHKATCKQCNQVLSFYSNHFVHYLSLHCPEKRKLFICNVCKLHKDSNVDSIIKHLEENHKKPSEAESTCPIMLCAVQFPEVLHLQHHFKQAHIKQYKTKFEFFSCHLCNHPKFDAESHFYDHLMNLHGLCDYNWKRLKFRQIIDDSDEHFECSICSAVCVATLSSGYSHELMEHYLTHEKSSFWYCRYCHGKFSYSDLTHMCKEMHKYFAALDPSASEFPSAAPSQPSASTSSNLSHKIVNGQTEDWEAFEGYIMHVCPYCGNHFKTFDDWQLHLRMRHYIHTLRGLGMAVDADPEHFRCKQCKELVGKTSRELHTHRFKHLPHMPYECLKCYQKLPNVQRAFEHFLTQCGVVEATDSKDVESMCFSRLLRDDENNWIELFCGLCKHIQFSNMEHIECHFKIFHNNFEENFIKSSNNIDMMCGSCNTTIRSVSSDTCLSHYISHIEGPFKCLYCQRMYKEMEICKRHVRRFHKIGPRMKRSQFALFRPKKTIIQPKAEAAKTVVKLESPTLDNGAANTSQEALNTGLGTLSCKANVMNEFESFISYACAECNQRFDRNPTAWNEHIKSQHTFFNDNEVSEVVNGRFKCKHCDLMLDRSISQRQKHKLTHMPYKSFICAICDTGTTTLGLLYGHLRRIHFRKGSFECPICLVVLTTAYERANHVNKTHPRSEWPKKMCLICYRNYGSLSSHMLTHDTNRPKHTCPECGVDIINLYDLKKHMEKKHNTSEDKFRAMFMKAEEDDNGESNNVDPLFIPEAEEPPSPNRRKSIRHKGDNNIDN</sequence>
<gene>
    <name evidence="7" type="primary">106093687</name>
</gene>
<feature type="domain" description="C2H2-type" evidence="6">
    <location>
        <begin position="180"/>
        <end position="201"/>
    </location>
</feature>
<feature type="region of interest" description="Disordered" evidence="5">
    <location>
        <begin position="911"/>
        <end position="953"/>
    </location>
</feature>
<evidence type="ECO:0000256" key="3">
    <source>
        <dbReference type="ARBA" id="ARBA00022771"/>
    </source>
</evidence>
<feature type="domain" description="C2H2-type" evidence="6">
    <location>
        <begin position="625"/>
        <end position="646"/>
    </location>
</feature>
<evidence type="ECO:0000259" key="6">
    <source>
        <dbReference type="PROSITE" id="PS00028"/>
    </source>
</evidence>
<dbReference type="AlphaFoldDB" id="A0A1I8PT28"/>
<dbReference type="EnsemblMetazoa" id="SCAU010860-RA">
    <property type="protein sequence ID" value="SCAU010860-PA"/>
    <property type="gene ID" value="SCAU010860"/>
</dbReference>
<proteinExistence type="predicted"/>
<dbReference type="PANTHER" id="PTHR24379:SF121">
    <property type="entry name" value="C2H2-TYPE DOMAIN-CONTAINING PROTEIN"/>
    <property type="match status" value="1"/>
</dbReference>
<dbReference type="STRING" id="35570.A0A1I8PT28"/>
<dbReference type="Proteomes" id="UP000095300">
    <property type="component" value="Unassembled WGS sequence"/>
</dbReference>
<evidence type="ECO:0000313" key="8">
    <source>
        <dbReference type="Proteomes" id="UP000095300"/>
    </source>
</evidence>
<dbReference type="KEGG" id="scac:106093687"/>